<feature type="transmembrane region" description="Helical" evidence="9">
    <location>
        <begin position="21"/>
        <end position="38"/>
    </location>
</feature>
<evidence type="ECO:0000256" key="9">
    <source>
        <dbReference type="HAMAP-Rule" id="MF_00161"/>
    </source>
</evidence>
<feature type="active site" evidence="9">
    <location>
        <position position="194"/>
    </location>
</feature>
<dbReference type="PRINTS" id="PR00781">
    <property type="entry name" value="LIPOSIGPTASE"/>
</dbReference>
<evidence type="ECO:0000313" key="11">
    <source>
        <dbReference type="EMBL" id="GAA4133067.1"/>
    </source>
</evidence>
<feature type="transmembrane region" description="Helical" evidence="9">
    <location>
        <begin position="75"/>
        <end position="95"/>
    </location>
</feature>
<evidence type="ECO:0000256" key="8">
    <source>
        <dbReference type="ARBA" id="ARBA00023136"/>
    </source>
</evidence>
<name>A0ABP7YA21_9SPHI</name>
<keyword evidence="5 9" id="KW-0064">Aspartyl protease</keyword>
<keyword evidence="7 9" id="KW-1133">Transmembrane helix</keyword>
<reference evidence="12" key="1">
    <citation type="journal article" date="2019" name="Int. J. Syst. Evol. Microbiol.">
        <title>The Global Catalogue of Microorganisms (GCM) 10K type strain sequencing project: providing services to taxonomists for standard genome sequencing and annotation.</title>
        <authorList>
            <consortium name="The Broad Institute Genomics Platform"/>
            <consortium name="The Broad Institute Genome Sequencing Center for Infectious Disease"/>
            <person name="Wu L."/>
            <person name="Ma J."/>
        </authorList>
    </citation>
    <scope>NUCLEOTIDE SEQUENCE [LARGE SCALE GENOMIC DNA]</scope>
    <source>
        <strain evidence="12">JCM 16704</strain>
    </source>
</reference>
<dbReference type="PANTHER" id="PTHR33695">
    <property type="entry name" value="LIPOPROTEIN SIGNAL PEPTIDASE"/>
    <property type="match status" value="1"/>
</dbReference>
<sequence length="229" mass="26194">MVFVFLQRPFLCIMKGYTKPVLLITIILLIDQISKFWVKLNMVINQQFNVISDKVLIHFIENPGMAYGMEFGGEYGKLFLSVFRIIAVIGIGYGLHYMVKNKYNRGFIMNVALIFAGAMGNIIDSAFYGMIFSESTPFQKAVLFPEGGGYSSFLHGYVVDMLHFPLINGTFPTWFPFWGGERFQFFSPIFNVADSAITVGVILILLFQKRYFKEEHVEKSHVNSEIIED</sequence>
<dbReference type="EMBL" id="BAAAZI010000004">
    <property type="protein sequence ID" value="GAA4133067.1"/>
    <property type="molecule type" value="Genomic_DNA"/>
</dbReference>
<comment type="pathway">
    <text evidence="9">Protein modification; lipoprotein biosynthesis (signal peptide cleavage).</text>
</comment>
<keyword evidence="11" id="KW-0449">Lipoprotein</keyword>
<dbReference type="NCBIfam" id="NF011369">
    <property type="entry name" value="PRK14788.1"/>
    <property type="match status" value="1"/>
</dbReference>
<proteinExistence type="inferred from homology"/>
<dbReference type="PANTHER" id="PTHR33695:SF1">
    <property type="entry name" value="LIPOPROTEIN SIGNAL PEPTIDASE"/>
    <property type="match status" value="1"/>
</dbReference>
<evidence type="ECO:0000313" key="12">
    <source>
        <dbReference type="Proteomes" id="UP001500101"/>
    </source>
</evidence>
<comment type="similarity">
    <text evidence="1 9 10">Belongs to the peptidase A8 family.</text>
</comment>
<feature type="transmembrane region" description="Helical" evidence="9">
    <location>
        <begin position="107"/>
        <end position="131"/>
    </location>
</feature>
<protein>
    <recommendedName>
        <fullName evidence="9">Lipoprotein signal peptidase</fullName>
        <ecNumber evidence="9">3.4.23.36</ecNumber>
    </recommendedName>
    <alternativeName>
        <fullName evidence="9">Prolipoprotein signal peptidase</fullName>
    </alternativeName>
    <alternativeName>
        <fullName evidence="9">Signal peptidase II</fullName>
        <shortName evidence="9">SPase II</shortName>
    </alternativeName>
</protein>
<evidence type="ECO:0000256" key="10">
    <source>
        <dbReference type="RuleBase" id="RU004181"/>
    </source>
</evidence>
<accession>A0ABP7YA21</accession>
<keyword evidence="2 9" id="KW-1003">Cell membrane</keyword>
<comment type="function">
    <text evidence="9">This protein specifically catalyzes the removal of signal peptides from prolipoproteins.</text>
</comment>
<evidence type="ECO:0000256" key="4">
    <source>
        <dbReference type="ARBA" id="ARBA00022692"/>
    </source>
</evidence>
<evidence type="ECO:0000256" key="5">
    <source>
        <dbReference type="ARBA" id="ARBA00022750"/>
    </source>
</evidence>
<dbReference type="EC" id="3.4.23.36" evidence="9"/>
<comment type="caution">
    <text evidence="11">The sequence shown here is derived from an EMBL/GenBank/DDBJ whole genome shotgun (WGS) entry which is preliminary data.</text>
</comment>
<feature type="transmembrane region" description="Helical" evidence="9">
    <location>
        <begin position="185"/>
        <end position="207"/>
    </location>
</feature>
<feature type="active site" evidence="9">
    <location>
        <position position="160"/>
    </location>
</feature>
<organism evidence="11 12">
    <name type="scientific">Sphingobacterium kyonggiense</name>
    <dbReference type="NCBI Taxonomy" id="714075"/>
    <lineage>
        <taxon>Bacteria</taxon>
        <taxon>Pseudomonadati</taxon>
        <taxon>Bacteroidota</taxon>
        <taxon>Sphingobacteriia</taxon>
        <taxon>Sphingobacteriales</taxon>
        <taxon>Sphingobacteriaceae</taxon>
        <taxon>Sphingobacterium</taxon>
    </lineage>
</organism>
<comment type="catalytic activity">
    <reaction evidence="9">
        <text>Release of signal peptides from bacterial membrane prolipoproteins. Hydrolyzes -Xaa-Yaa-Zaa-|-(S,diacylglyceryl)Cys-, in which Xaa is hydrophobic (preferably Leu), and Yaa (Ala or Ser) and Zaa (Gly or Ala) have small, neutral side chains.</text>
        <dbReference type="EC" id="3.4.23.36"/>
    </reaction>
</comment>
<evidence type="ECO:0000256" key="3">
    <source>
        <dbReference type="ARBA" id="ARBA00022670"/>
    </source>
</evidence>
<keyword evidence="6 9" id="KW-0378">Hydrolase</keyword>
<dbReference type="Proteomes" id="UP001500101">
    <property type="component" value="Unassembled WGS sequence"/>
</dbReference>
<keyword evidence="4 9" id="KW-0812">Transmembrane</keyword>
<comment type="subcellular location">
    <subcellularLocation>
        <location evidence="9">Cell membrane</location>
        <topology evidence="9">Multi-pass membrane protein</topology>
    </subcellularLocation>
</comment>
<evidence type="ECO:0000256" key="1">
    <source>
        <dbReference type="ARBA" id="ARBA00006139"/>
    </source>
</evidence>
<evidence type="ECO:0000256" key="6">
    <source>
        <dbReference type="ARBA" id="ARBA00022801"/>
    </source>
</evidence>
<keyword evidence="3 9" id="KW-0645">Protease</keyword>
<gene>
    <name evidence="9" type="primary">lspA</name>
    <name evidence="11" type="ORF">GCM10022216_04800</name>
</gene>
<evidence type="ECO:0000256" key="7">
    <source>
        <dbReference type="ARBA" id="ARBA00022989"/>
    </source>
</evidence>
<dbReference type="InterPro" id="IPR001872">
    <property type="entry name" value="Peptidase_A8"/>
</dbReference>
<evidence type="ECO:0000256" key="2">
    <source>
        <dbReference type="ARBA" id="ARBA00022475"/>
    </source>
</evidence>
<keyword evidence="12" id="KW-1185">Reference proteome</keyword>
<keyword evidence="8 9" id="KW-0472">Membrane</keyword>
<dbReference type="HAMAP" id="MF_00161">
    <property type="entry name" value="LspA"/>
    <property type="match status" value="1"/>
</dbReference>
<dbReference type="Pfam" id="PF01252">
    <property type="entry name" value="Peptidase_A8"/>
    <property type="match status" value="1"/>
</dbReference>